<protein>
    <submittedName>
        <fullName evidence="4">DNA mismatch repair protein MutS</fullName>
    </submittedName>
</protein>
<dbReference type="GeneID" id="62694823"/>
<dbReference type="PANTHER" id="PTHR11361:SF152">
    <property type="entry name" value="DNA MISMATCH REPAIR PROTEIN"/>
    <property type="match status" value="1"/>
</dbReference>
<dbReference type="HOGENOM" id="CLU_030717_1_0_9"/>
<evidence type="ECO:0000256" key="1">
    <source>
        <dbReference type="ARBA" id="ARBA00022741"/>
    </source>
</evidence>
<evidence type="ECO:0000313" key="4">
    <source>
        <dbReference type="EMBL" id="QBF73228.1"/>
    </source>
</evidence>
<keyword evidence="5" id="KW-1185">Reference proteome</keyword>
<dbReference type="Pfam" id="PF00488">
    <property type="entry name" value="MutS_V"/>
    <property type="match status" value="1"/>
</dbReference>
<reference evidence="4 5" key="1">
    <citation type="journal article" date="2019" name="Appl. Environ. Microbiol.">
        <title>Clostridium scindens ATCC 35704: integration of nutritional requirements, the complete genome sequence, and global transcriptional responses to bile acids.</title>
        <authorList>
            <person name="Devendran S."/>
            <person name="Shrestha R."/>
            <person name="Alves J.M.P."/>
            <person name="Wolf P.G."/>
            <person name="Ly L."/>
            <person name="Hernandez A.G."/>
            <person name="Mendez-Garcia C."/>
            <person name="Inboden A."/>
            <person name="Wiley J."/>
            <person name="Paul O."/>
            <person name="Allen A."/>
            <person name="Springer E."/>
            <person name="Wright C.L."/>
            <person name="Fields C.J."/>
            <person name="Daniel S.L."/>
            <person name="Ridlon J.M."/>
        </authorList>
    </citation>
    <scope>NUCLEOTIDE SEQUENCE [LARGE SCALE GENOMIC DNA]</scope>
    <source>
        <strain evidence="4 5">ATCC 35704</strain>
    </source>
</reference>
<keyword evidence="3" id="KW-0238">DNA-binding</keyword>
<dbReference type="GO" id="GO:0005524">
    <property type="term" value="F:ATP binding"/>
    <property type="evidence" value="ECO:0007669"/>
    <property type="project" value="UniProtKB-KW"/>
</dbReference>
<dbReference type="InterPro" id="IPR000432">
    <property type="entry name" value="DNA_mismatch_repair_MutS_C"/>
</dbReference>
<dbReference type="Gene3D" id="3.40.50.300">
    <property type="entry name" value="P-loop containing nucleotide triphosphate hydrolases"/>
    <property type="match status" value="1"/>
</dbReference>
<keyword evidence="1" id="KW-0547">Nucleotide-binding</keyword>
<dbReference type="GO" id="GO:0140664">
    <property type="term" value="F:ATP-dependent DNA damage sensor activity"/>
    <property type="evidence" value="ECO:0007669"/>
    <property type="project" value="InterPro"/>
</dbReference>
<evidence type="ECO:0000256" key="2">
    <source>
        <dbReference type="ARBA" id="ARBA00022840"/>
    </source>
</evidence>
<dbReference type="SUPFAM" id="SSF52540">
    <property type="entry name" value="P-loop containing nucleoside triphosphate hydrolases"/>
    <property type="match status" value="1"/>
</dbReference>
<evidence type="ECO:0000256" key="3">
    <source>
        <dbReference type="ARBA" id="ARBA00023125"/>
    </source>
</evidence>
<dbReference type="GO" id="GO:0005829">
    <property type="term" value="C:cytosol"/>
    <property type="evidence" value="ECO:0007669"/>
    <property type="project" value="TreeGrafter"/>
</dbReference>
<dbReference type="KEGG" id="csci:HDCHBGLK_00593"/>
<dbReference type="GO" id="GO:0030983">
    <property type="term" value="F:mismatched DNA binding"/>
    <property type="evidence" value="ECO:0007669"/>
    <property type="project" value="InterPro"/>
</dbReference>
<proteinExistence type="predicted"/>
<keyword evidence="2" id="KW-0067">ATP-binding</keyword>
<dbReference type="Proteomes" id="UP000289664">
    <property type="component" value="Chromosome"/>
</dbReference>
<dbReference type="InterPro" id="IPR045076">
    <property type="entry name" value="MutS"/>
</dbReference>
<accession>B0NFP2</accession>
<dbReference type="AlphaFoldDB" id="B0NFP2"/>
<name>B0NFP2_CLOS5</name>
<dbReference type="eggNOG" id="COG0249">
    <property type="taxonomic scope" value="Bacteria"/>
</dbReference>
<dbReference type="GO" id="GO:0006298">
    <property type="term" value="P:mismatch repair"/>
    <property type="evidence" value="ECO:0007669"/>
    <property type="project" value="InterPro"/>
</dbReference>
<dbReference type="STRING" id="411468.CLOSCI_02287"/>
<gene>
    <name evidence="4" type="primary">mutS_1</name>
    <name evidence="4" type="ORF">HDCHBGLK_00593</name>
</gene>
<dbReference type="EMBL" id="CP036170">
    <property type="protein sequence ID" value="QBF73228.1"/>
    <property type="molecule type" value="Genomic_DNA"/>
</dbReference>
<dbReference type="OrthoDB" id="9802448at2"/>
<dbReference type="SMART" id="SM00534">
    <property type="entry name" value="MUTSac"/>
    <property type="match status" value="1"/>
</dbReference>
<organism evidence="4 5">
    <name type="scientific">Clostridium scindens (strain ATCC 35704 / DSM 5676 / VPI 13733 / 19)</name>
    <dbReference type="NCBI Taxonomy" id="411468"/>
    <lineage>
        <taxon>Bacteria</taxon>
        <taxon>Bacillati</taxon>
        <taxon>Bacillota</taxon>
        <taxon>Clostridia</taxon>
        <taxon>Lachnospirales</taxon>
        <taxon>Lachnospiraceae</taxon>
    </lineage>
</organism>
<dbReference type="PANTHER" id="PTHR11361">
    <property type="entry name" value="DNA MISMATCH REPAIR PROTEIN MUTS FAMILY MEMBER"/>
    <property type="match status" value="1"/>
</dbReference>
<dbReference type="RefSeq" id="WP_004607360.1">
    <property type="nucleotide sequence ID" value="NZ_CP036170.1"/>
</dbReference>
<sequence length="552" mass="63552">MESAIVIAGLICVFVIGSVYARWERIRRAYRIVRKKFGRMPEPAAYDYKEISMYWNAVSEQALHPLDDLTWGDLDMNQIYERMNQCESFAGEQYLYALLRNVSQDTASLEKMEEKMRYMEDNEREREEAQVKLMALGKRDSSYYLPQVLDEIEDFQIGHSWFYRLMQALLFLSLAGAVILRNGYGLTVFGMIFICNLCIYAVMKQKYEIHLELMESVRGLIYTGRELTKGTSGGYEKRFGEISMHVAQLGEAEKRLRKATVRRQAGMQGDAMELFATYLTGATLIDFTMYNQAIRQLKRKMEHFKKVYRLVGELDALISVVSFRKSLPLYCLPKFSQDSCVHLEGLYHPLLKEPVLNDVVMVRNSIVTGSNASGKSTFIKAVTVNCILAQTIHTCMAGIAEIPHAYIATSMAVKDSLMEGESYYMKEIRSLNRMLGYMQENELVICAIDEILRGTNTKERIAASAAILRYLEERNCLVLVASHDMELVKLLDREYEHYYFCEQEGEDDIVFDYKIHRGINEKTNAIRLLEYVGFPGQIVSDAERIYRLLASE</sequence>
<evidence type="ECO:0000313" key="5">
    <source>
        <dbReference type="Proteomes" id="UP000289664"/>
    </source>
</evidence>
<dbReference type="InterPro" id="IPR027417">
    <property type="entry name" value="P-loop_NTPase"/>
</dbReference>